<evidence type="ECO:0000256" key="2">
    <source>
        <dbReference type="ARBA" id="ARBA00022475"/>
    </source>
</evidence>
<feature type="transmembrane region" description="Helical" evidence="7">
    <location>
        <begin position="162"/>
        <end position="185"/>
    </location>
</feature>
<proteinExistence type="predicted"/>
<feature type="transmembrane region" description="Helical" evidence="7">
    <location>
        <begin position="197"/>
        <end position="218"/>
    </location>
</feature>
<dbReference type="NCBIfam" id="TIGR00765">
    <property type="entry name" value="yihY_not_rbn"/>
    <property type="match status" value="1"/>
</dbReference>
<evidence type="ECO:0000256" key="1">
    <source>
        <dbReference type="ARBA" id="ARBA00004651"/>
    </source>
</evidence>
<dbReference type="PANTHER" id="PTHR30213">
    <property type="entry name" value="INNER MEMBRANE PROTEIN YHJD"/>
    <property type="match status" value="1"/>
</dbReference>
<comment type="subcellular location">
    <subcellularLocation>
        <location evidence="1">Cell membrane</location>
        <topology evidence="1">Multi-pass membrane protein</topology>
    </subcellularLocation>
</comment>
<dbReference type="InterPro" id="IPR017039">
    <property type="entry name" value="Virul_fac_BrkB"/>
</dbReference>
<feature type="transmembrane region" description="Helical" evidence="7">
    <location>
        <begin position="432"/>
        <end position="461"/>
    </location>
</feature>
<dbReference type="Pfam" id="PF03631">
    <property type="entry name" value="Virul_fac_BrkB"/>
    <property type="match status" value="1"/>
</dbReference>
<dbReference type="Proteomes" id="UP001596312">
    <property type="component" value="Unassembled WGS sequence"/>
</dbReference>
<evidence type="ECO:0000256" key="5">
    <source>
        <dbReference type="ARBA" id="ARBA00023136"/>
    </source>
</evidence>
<keyword evidence="3 7" id="KW-0812">Transmembrane</keyword>
<evidence type="ECO:0000313" key="9">
    <source>
        <dbReference type="Proteomes" id="UP001596312"/>
    </source>
</evidence>
<keyword evidence="4 7" id="KW-1133">Transmembrane helix</keyword>
<comment type="caution">
    <text evidence="8">The sequence shown here is derived from an EMBL/GenBank/DDBJ whole genome shotgun (WGS) entry which is preliminary data.</text>
</comment>
<feature type="transmembrane region" description="Helical" evidence="7">
    <location>
        <begin position="230"/>
        <end position="257"/>
    </location>
</feature>
<gene>
    <name evidence="8" type="ORF">ACFQGH_12260</name>
</gene>
<keyword evidence="9" id="KW-1185">Reference proteome</keyword>
<evidence type="ECO:0000313" key="8">
    <source>
        <dbReference type="EMBL" id="MFC6905966.1"/>
    </source>
</evidence>
<keyword evidence="5 7" id="KW-0472">Membrane</keyword>
<dbReference type="RefSeq" id="WP_340604496.1">
    <property type="nucleotide sequence ID" value="NZ_JBBMXV010000003.1"/>
</dbReference>
<accession>A0ABD5V552</accession>
<evidence type="ECO:0000256" key="4">
    <source>
        <dbReference type="ARBA" id="ARBA00022989"/>
    </source>
</evidence>
<organism evidence="8 9">
    <name type="scientific">Halalkalicoccus tibetensis</name>
    <dbReference type="NCBI Taxonomy" id="175632"/>
    <lineage>
        <taxon>Archaea</taxon>
        <taxon>Methanobacteriati</taxon>
        <taxon>Methanobacteriota</taxon>
        <taxon>Stenosarchaea group</taxon>
        <taxon>Halobacteria</taxon>
        <taxon>Halobacteriales</taxon>
        <taxon>Halococcaceae</taxon>
        <taxon>Halalkalicoccus</taxon>
    </lineage>
</organism>
<dbReference type="AlphaFoldDB" id="A0ABD5V552"/>
<sequence>MNRRIGNTVDIGRAVVEEVQENEATFLAASIAYYAFVSLIPLLAFVFIVASVVGGQELANQIVAESGEYLAPAGQDALDDAITAEAGRGGATVVSVVVLLWSALKLFRGLDTAFSLIYGAGLDKSIVGQVINAVIVFGAIIVAAIGMIGLGALLVFLPDFPFGLLTPLFLIAGLSLVFLPMYYVLPDVEDLSIKQALPGAAFAAFGWALLHTFFGLYASNAGQYDAYGAIGGILLLLTWLYIGGVVIILGGVVNYVLMERNNDTSDSDVEEDESKATRATPGTPSAEDGTADVASEATSDEDSSEPSGSGTTRAATDSPRGPSPEIGAETEEATDSTRTASEEAATGTRGPAPDVVGLQDEVRSLRADLDTFRADIESKTVGKEEVESDLKKYVRKRIRRGHATGWGPYLVLLYGTIMTLGAFFFLSGGWAIAAMIVLWLSTLGLYAVMVTVGAGLGVLGFPGRINDAIRNWRGN</sequence>
<feature type="region of interest" description="Disordered" evidence="6">
    <location>
        <begin position="264"/>
        <end position="355"/>
    </location>
</feature>
<name>A0ABD5V552_9EURY</name>
<dbReference type="PANTHER" id="PTHR30213:SF0">
    <property type="entry name" value="UPF0761 MEMBRANE PROTEIN YIHY"/>
    <property type="match status" value="1"/>
</dbReference>
<reference evidence="8 9" key="1">
    <citation type="journal article" date="2019" name="Int. J. Syst. Evol. Microbiol.">
        <title>The Global Catalogue of Microorganisms (GCM) 10K type strain sequencing project: providing services to taxonomists for standard genome sequencing and annotation.</title>
        <authorList>
            <consortium name="The Broad Institute Genomics Platform"/>
            <consortium name="The Broad Institute Genome Sequencing Center for Infectious Disease"/>
            <person name="Wu L."/>
            <person name="Ma J."/>
        </authorList>
    </citation>
    <scope>NUCLEOTIDE SEQUENCE [LARGE SCALE GENOMIC DNA]</scope>
    <source>
        <strain evidence="8 9">CGMCC 1.3240</strain>
    </source>
</reference>
<protein>
    <submittedName>
        <fullName evidence="8">YhjD/YihY/BrkB family envelope integrity protein</fullName>
    </submittedName>
</protein>
<feature type="transmembrane region" description="Helical" evidence="7">
    <location>
        <begin position="406"/>
        <end position="426"/>
    </location>
</feature>
<feature type="transmembrane region" description="Helical" evidence="7">
    <location>
        <begin position="31"/>
        <end position="53"/>
    </location>
</feature>
<evidence type="ECO:0000256" key="7">
    <source>
        <dbReference type="SAM" id="Phobius"/>
    </source>
</evidence>
<dbReference type="EMBL" id="JBHSXQ010000003">
    <property type="protein sequence ID" value="MFC6905966.1"/>
    <property type="molecule type" value="Genomic_DNA"/>
</dbReference>
<evidence type="ECO:0000256" key="6">
    <source>
        <dbReference type="SAM" id="MobiDB-lite"/>
    </source>
</evidence>
<dbReference type="GO" id="GO:0005886">
    <property type="term" value="C:plasma membrane"/>
    <property type="evidence" value="ECO:0007669"/>
    <property type="project" value="UniProtKB-SubCell"/>
</dbReference>
<evidence type="ECO:0000256" key="3">
    <source>
        <dbReference type="ARBA" id="ARBA00022692"/>
    </source>
</evidence>
<feature type="transmembrane region" description="Helical" evidence="7">
    <location>
        <begin position="130"/>
        <end position="156"/>
    </location>
</feature>
<keyword evidence="2" id="KW-1003">Cell membrane</keyword>